<dbReference type="CDD" id="cd08577">
    <property type="entry name" value="PI-PLCc_GDPD_SF_unchar3"/>
    <property type="match status" value="1"/>
</dbReference>
<evidence type="ECO:0000256" key="1">
    <source>
        <dbReference type="ARBA" id="ARBA00014286"/>
    </source>
</evidence>
<name>A0ABS5AEM3_9PSEU</name>
<dbReference type="SUPFAM" id="SSF51695">
    <property type="entry name" value="PLC-like phosphodiesterases"/>
    <property type="match status" value="1"/>
</dbReference>
<keyword evidence="3" id="KW-1185">Reference proteome</keyword>
<proteinExistence type="predicted"/>
<dbReference type="PANTHER" id="PTHR31571:SF1">
    <property type="entry name" value="ALTERED INHERITANCE OF MITOCHONDRIA PROTEIN 6"/>
    <property type="match status" value="1"/>
</dbReference>
<dbReference type="Gene3D" id="3.20.20.190">
    <property type="entry name" value="Phosphatidylinositol (PI) phosphodiesterase"/>
    <property type="match status" value="1"/>
</dbReference>
<comment type="caution">
    <text evidence="2">The sequence shown here is derived from an EMBL/GenBank/DDBJ whole genome shotgun (WGS) entry which is preliminary data.</text>
</comment>
<protein>
    <recommendedName>
        <fullName evidence="1">Altered inheritance of mitochondria protein 6</fullName>
    </recommendedName>
</protein>
<sequence>MRIGTRVAVVLAAVAGLVGGVAAPAGAVERVRPLAQAHAHNDYEHDRPLLDALAHGFTSVEADIYLVDGALLVGHDPGDLRPDRTLESLYLEPLRKRVLASGGQVYPDRPRLFQLLVDIKLNGAAVYAHLDKVLRSPRYGWLFSRYRHGSVVPGAVTVVISGDRPREVMAGQRDRRAFYDGRLTSPGDLGPGADARLVPLVSDNWAKLFSWTGVGEMPDLERVKLRELVHRVHAAGQRLRFWATPDMPGSAREAVWRELAAAGVDHLNTDDLEGLRAFLGRHPSAVTGWPTSHRR</sequence>
<dbReference type="RefSeq" id="WP_249044395.1">
    <property type="nucleotide sequence ID" value="NZ_JAGIOO010000001.1"/>
</dbReference>
<dbReference type="PANTHER" id="PTHR31571">
    <property type="entry name" value="ALTERED INHERITANCE OF MITOCHONDRIA PROTEIN 6"/>
    <property type="match status" value="1"/>
</dbReference>
<evidence type="ECO:0000313" key="2">
    <source>
        <dbReference type="EMBL" id="MBP2475034.1"/>
    </source>
</evidence>
<organism evidence="2 3">
    <name type="scientific">Crossiella equi</name>
    <dbReference type="NCBI Taxonomy" id="130796"/>
    <lineage>
        <taxon>Bacteria</taxon>
        <taxon>Bacillati</taxon>
        <taxon>Actinomycetota</taxon>
        <taxon>Actinomycetes</taxon>
        <taxon>Pseudonocardiales</taxon>
        <taxon>Pseudonocardiaceae</taxon>
        <taxon>Crossiella</taxon>
    </lineage>
</organism>
<evidence type="ECO:0000313" key="3">
    <source>
        <dbReference type="Proteomes" id="UP001519363"/>
    </source>
</evidence>
<dbReference type="Pfam" id="PF13653">
    <property type="entry name" value="GDPD_2"/>
    <property type="match status" value="1"/>
</dbReference>
<gene>
    <name evidence="2" type="ORF">JOF53_003906</name>
</gene>
<dbReference type="InterPro" id="IPR017946">
    <property type="entry name" value="PLC-like_Pdiesterase_TIM-brl"/>
</dbReference>
<dbReference type="InterPro" id="IPR039559">
    <property type="entry name" value="AIM6_PI-PLC-like_dom"/>
</dbReference>
<accession>A0ABS5AEM3</accession>
<dbReference type="Proteomes" id="UP001519363">
    <property type="component" value="Unassembled WGS sequence"/>
</dbReference>
<dbReference type="EMBL" id="JAGIOO010000001">
    <property type="protein sequence ID" value="MBP2475034.1"/>
    <property type="molecule type" value="Genomic_DNA"/>
</dbReference>
<dbReference type="InterPro" id="IPR051236">
    <property type="entry name" value="HAT_RTT109-like"/>
</dbReference>
<reference evidence="2 3" key="1">
    <citation type="submission" date="2021-03" db="EMBL/GenBank/DDBJ databases">
        <title>Sequencing the genomes of 1000 actinobacteria strains.</title>
        <authorList>
            <person name="Klenk H.-P."/>
        </authorList>
    </citation>
    <scope>NUCLEOTIDE SEQUENCE [LARGE SCALE GENOMIC DNA]</scope>
    <source>
        <strain evidence="2 3">DSM 44580</strain>
    </source>
</reference>